<dbReference type="EMBL" id="MCFH01000049">
    <property type="protein sequence ID" value="ORX43896.1"/>
    <property type="molecule type" value="Genomic_DNA"/>
</dbReference>
<accession>A0A1Y1UZ53</accession>
<name>A0A1Y1UZ53_9FUNG</name>
<dbReference type="AlphaFoldDB" id="A0A1Y1UZ53"/>
<proteinExistence type="predicted"/>
<organism evidence="1 2">
    <name type="scientific">Piromyces finnis</name>
    <dbReference type="NCBI Taxonomy" id="1754191"/>
    <lineage>
        <taxon>Eukaryota</taxon>
        <taxon>Fungi</taxon>
        <taxon>Fungi incertae sedis</taxon>
        <taxon>Chytridiomycota</taxon>
        <taxon>Chytridiomycota incertae sedis</taxon>
        <taxon>Neocallimastigomycetes</taxon>
        <taxon>Neocallimastigales</taxon>
        <taxon>Neocallimastigaceae</taxon>
        <taxon>Piromyces</taxon>
    </lineage>
</organism>
<keyword evidence="2" id="KW-1185">Reference proteome</keyword>
<dbReference type="Proteomes" id="UP000193719">
    <property type="component" value="Unassembled WGS sequence"/>
</dbReference>
<protein>
    <submittedName>
        <fullName evidence="1">Uncharacterized protein</fullName>
    </submittedName>
</protein>
<comment type="caution">
    <text evidence="1">The sequence shown here is derived from an EMBL/GenBank/DDBJ whole genome shotgun (WGS) entry which is preliminary data.</text>
</comment>
<gene>
    <name evidence="1" type="ORF">BCR36DRAFT_586377</name>
</gene>
<evidence type="ECO:0000313" key="2">
    <source>
        <dbReference type="Proteomes" id="UP000193719"/>
    </source>
</evidence>
<dbReference type="OrthoDB" id="2140823at2759"/>
<reference evidence="1 2" key="2">
    <citation type="submission" date="2016-08" db="EMBL/GenBank/DDBJ databases">
        <title>Pervasive Adenine N6-methylation of Active Genes in Fungi.</title>
        <authorList>
            <consortium name="DOE Joint Genome Institute"/>
            <person name="Mondo S.J."/>
            <person name="Dannebaum R.O."/>
            <person name="Kuo R.C."/>
            <person name="Labutti K."/>
            <person name="Haridas S."/>
            <person name="Kuo A."/>
            <person name="Salamov A."/>
            <person name="Ahrendt S.R."/>
            <person name="Lipzen A."/>
            <person name="Sullivan W."/>
            <person name="Andreopoulos W.B."/>
            <person name="Clum A."/>
            <person name="Lindquist E."/>
            <person name="Daum C."/>
            <person name="Ramamoorthy G.K."/>
            <person name="Gryganskyi A."/>
            <person name="Culley D."/>
            <person name="Magnuson J.K."/>
            <person name="James T.Y."/>
            <person name="O'Malley M.A."/>
            <person name="Stajich J.E."/>
            <person name="Spatafora J.W."/>
            <person name="Visel A."/>
            <person name="Grigoriev I.V."/>
        </authorList>
    </citation>
    <scope>NUCLEOTIDE SEQUENCE [LARGE SCALE GENOMIC DNA]</scope>
    <source>
        <strain evidence="2">finn</strain>
    </source>
</reference>
<evidence type="ECO:0000313" key="1">
    <source>
        <dbReference type="EMBL" id="ORX43896.1"/>
    </source>
</evidence>
<sequence length="129" mass="15541">MARGETIKITTISIIFLILLVQVKDLKGFELIFSQTLFLFEFIFKFLKFRHFKTQVELIYDEIYNIFILSPPKEENIFIARILDCTMNYECLKYFCKISLSSRIFEKYNPTLSKEWDIIYHKKIETLTN</sequence>
<reference evidence="1 2" key="1">
    <citation type="submission" date="2016-08" db="EMBL/GenBank/DDBJ databases">
        <title>Genomes of anaerobic fungi encode conserved fungal cellulosomes for biomass hydrolysis.</title>
        <authorList>
            <consortium name="DOE Joint Genome Institute"/>
            <person name="Haitjema C.H."/>
            <person name="Gilmore S.P."/>
            <person name="Henske J.K."/>
            <person name="Solomon K.V."/>
            <person name="De Groot R."/>
            <person name="Kuo A."/>
            <person name="Mondo S.J."/>
            <person name="Salamov A.A."/>
            <person name="Labutti K."/>
            <person name="Zhao Z."/>
            <person name="Chiniquy J."/>
            <person name="Barry K."/>
            <person name="Brewer H.M."/>
            <person name="Purvine S.O."/>
            <person name="Wright A.T."/>
            <person name="Boxma B."/>
            <person name="Van Alen T."/>
            <person name="Hackstein J.H."/>
            <person name="Baker S.E."/>
            <person name="Grigoriev I.V."/>
            <person name="O'Malley M.A."/>
        </authorList>
    </citation>
    <scope>NUCLEOTIDE SEQUENCE [LARGE SCALE GENOMIC DNA]</scope>
    <source>
        <strain evidence="2">finn</strain>
    </source>
</reference>